<organism evidence="1 2">
    <name type="scientific">Bdellovibrio bacteriovorus (strain ATCC 15356 / DSM 50701 / NCIMB 9529 / HD100)</name>
    <dbReference type="NCBI Taxonomy" id="264462"/>
    <lineage>
        <taxon>Bacteria</taxon>
        <taxon>Pseudomonadati</taxon>
        <taxon>Bdellovibrionota</taxon>
        <taxon>Bdellovibrionia</taxon>
        <taxon>Bdellovibrionales</taxon>
        <taxon>Pseudobdellovibrionaceae</taxon>
        <taxon>Bdellovibrio</taxon>
    </lineage>
</organism>
<dbReference type="HOGENOM" id="CLU_3380727_0_0_7"/>
<dbReference type="Proteomes" id="UP000008080">
    <property type="component" value="Chromosome"/>
</dbReference>
<gene>
    <name evidence="1" type="ordered locus">Bd2808</name>
</gene>
<dbReference type="AlphaFoldDB" id="Q6MJG9"/>
<dbReference type="EMBL" id="BX842653">
    <property type="protein sequence ID" value="CAE80591.1"/>
    <property type="molecule type" value="Genomic_DNA"/>
</dbReference>
<protein>
    <submittedName>
        <fullName evidence="1">Uncharacterized protein</fullName>
    </submittedName>
</protein>
<dbReference type="KEGG" id="bba:Bd2808"/>
<evidence type="ECO:0000313" key="1">
    <source>
        <dbReference type="EMBL" id="CAE80591.1"/>
    </source>
</evidence>
<proteinExistence type="predicted"/>
<accession>Q6MJG9</accession>
<reference evidence="1 2" key="1">
    <citation type="journal article" date="2004" name="Science">
        <title>A predator unmasked: life cycle of Bdellovibrio bacteriovorus from a genomic perspective.</title>
        <authorList>
            <person name="Rendulic S."/>
            <person name="Jagtap P."/>
            <person name="Rosinus A."/>
            <person name="Eppinger M."/>
            <person name="Baar C."/>
            <person name="Lanz C."/>
            <person name="Keller H."/>
            <person name="Lambert C."/>
            <person name="Evans K.J."/>
            <person name="Goesmann A."/>
            <person name="Meyer F."/>
            <person name="Sockett R.E."/>
            <person name="Schuster S.C."/>
        </authorList>
    </citation>
    <scope>NUCLEOTIDE SEQUENCE [LARGE SCALE GENOMIC DNA]</scope>
    <source>
        <strain evidence="2">ATCC 15356 / DSM 50701 / NCIMB 9529 / HD100</strain>
    </source>
</reference>
<name>Q6MJG9_BDEBA</name>
<keyword evidence="2" id="KW-1185">Reference proteome</keyword>
<sequence>MQAFLGDDQGLVQFALSLQKVGCMHDRFTEVFA</sequence>
<evidence type="ECO:0000313" key="2">
    <source>
        <dbReference type="Proteomes" id="UP000008080"/>
    </source>
</evidence>